<dbReference type="AlphaFoldDB" id="A0A179I6Y7"/>
<dbReference type="Proteomes" id="UP000243081">
    <property type="component" value="Unassembled WGS sequence"/>
</dbReference>
<reference evidence="2 3" key="1">
    <citation type="submission" date="2016-03" db="EMBL/GenBank/DDBJ databases">
        <title>Fine-scale spatial genetic structure of a fungal parasite of coffee scale insects.</title>
        <authorList>
            <person name="Jackson D."/>
            <person name="Zemenick K.A."/>
            <person name="Malloure B."/>
            <person name="Quandt C.A."/>
            <person name="James T.Y."/>
        </authorList>
    </citation>
    <scope>NUCLEOTIDE SEQUENCE [LARGE SCALE GENOMIC DNA]</scope>
    <source>
        <strain evidence="2 3">UM487</strain>
    </source>
</reference>
<evidence type="ECO:0000313" key="2">
    <source>
        <dbReference type="EMBL" id="OAQ97651.1"/>
    </source>
</evidence>
<evidence type="ECO:0008006" key="4">
    <source>
        <dbReference type="Google" id="ProtNLM"/>
    </source>
</evidence>
<evidence type="ECO:0000313" key="3">
    <source>
        <dbReference type="Proteomes" id="UP000243081"/>
    </source>
</evidence>
<dbReference type="OMA" id="PSECCSY"/>
<gene>
    <name evidence="2" type="ORF">LLEC1_07015</name>
</gene>
<feature type="signal peptide" evidence="1">
    <location>
        <begin position="1"/>
        <end position="20"/>
    </location>
</feature>
<organism evidence="2 3">
    <name type="scientific">Cordyceps confragosa</name>
    <name type="common">Lecanicillium lecanii</name>
    <dbReference type="NCBI Taxonomy" id="2714763"/>
    <lineage>
        <taxon>Eukaryota</taxon>
        <taxon>Fungi</taxon>
        <taxon>Dikarya</taxon>
        <taxon>Ascomycota</taxon>
        <taxon>Pezizomycotina</taxon>
        <taxon>Sordariomycetes</taxon>
        <taxon>Hypocreomycetidae</taxon>
        <taxon>Hypocreales</taxon>
        <taxon>Cordycipitaceae</taxon>
        <taxon>Akanthomyces</taxon>
    </lineage>
</organism>
<accession>A0A179I6Y7</accession>
<keyword evidence="3" id="KW-1185">Reference proteome</keyword>
<evidence type="ECO:0000256" key="1">
    <source>
        <dbReference type="SAM" id="SignalP"/>
    </source>
</evidence>
<dbReference type="OrthoDB" id="4863639at2759"/>
<protein>
    <recommendedName>
        <fullName evidence="4">Hydrophobin</fullName>
    </recommendedName>
</protein>
<sequence>MKSLALLVAAIMTFSSPILAAPFSPSGPCPDTCPLVQEKVDAILNGKLDASACCPHGMCKRDVVIRVGK</sequence>
<keyword evidence="1" id="KW-0732">Signal</keyword>
<name>A0A179I6Y7_CORDF</name>
<dbReference type="EMBL" id="LUKN01003276">
    <property type="protein sequence ID" value="OAQ97651.1"/>
    <property type="molecule type" value="Genomic_DNA"/>
</dbReference>
<comment type="caution">
    <text evidence="2">The sequence shown here is derived from an EMBL/GenBank/DDBJ whole genome shotgun (WGS) entry which is preliminary data.</text>
</comment>
<proteinExistence type="predicted"/>
<feature type="chain" id="PRO_5008104223" description="Hydrophobin" evidence="1">
    <location>
        <begin position="21"/>
        <end position="69"/>
    </location>
</feature>